<keyword evidence="3" id="KW-1185">Reference proteome</keyword>
<reference evidence="2 3" key="1">
    <citation type="journal article" date="2023" name="G3 (Bethesda)">
        <title>A chromosome-length genome assembly and annotation of blackberry (Rubus argutus, cv. 'Hillquist').</title>
        <authorList>
            <person name="Bruna T."/>
            <person name="Aryal R."/>
            <person name="Dudchenko O."/>
            <person name="Sargent D.J."/>
            <person name="Mead D."/>
            <person name="Buti M."/>
            <person name="Cavallini A."/>
            <person name="Hytonen T."/>
            <person name="Andres J."/>
            <person name="Pham M."/>
            <person name="Weisz D."/>
            <person name="Mascagni F."/>
            <person name="Usai G."/>
            <person name="Natali L."/>
            <person name="Bassil N."/>
            <person name="Fernandez G.E."/>
            <person name="Lomsadze A."/>
            <person name="Armour M."/>
            <person name="Olukolu B."/>
            <person name="Poorten T."/>
            <person name="Britton C."/>
            <person name="Davik J."/>
            <person name="Ashrafi H."/>
            <person name="Aiden E.L."/>
            <person name="Borodovsky M."/>
            <person name="Worthington M."/>
        </authorList>
    </citation>
    <scope>NUCLEOTIDE SEQUENCE [LARGE SCALE GENOMIC DNA]</scope>
    <source>
        <strain evidence="2">PI 553951</strain>
    </source>
</reference>
<sequence>MTGRCGKDSSSFNLGVACGLLYVIAAGKNEVNKMVELRTQMELILQNAKEELRSNNALLNDSGSQFSLQSVAVGDECVAGMDQLEAELEAELERLQLHLDSESNSFHCNCIKFTTAAKDKGTLALAG</sequence>
<feature type="coiled-coil region" evidence="1">
    <location>
        <begin position="78"/>
        <end position="105"/>
    </location>
</feature>
<dbReference type="EMBL" id="JBEDUW010000002">
    <property type="protein sequence ID" value="KAK9947205.1"/>
    <property type="molecule type" value="Genomic_DNA"/>
</dbReference>
<dbReference type="AlphaFoldDB" id="A0AAW1YG78"/>
<keyword evidence="1" id="KW-0175">Coiled coil</keyword>
<dbReference type="PANTHER" id="PTHR33476">
    <property type="entry name" value="EMB|CAB62613.1"/>
    <property type="match status" value="1"/>
</dbReference>
<dbReference type="GO" id="GO:0008356">
    <property type="term" value="P:asymmetric cell division"/>
    <property type="evidence" value="ECO:0007669"/>
    <property type="project" value="InterPro"/>
</dbReference>
<evidence type="ECO:0000256" key="1">
    <source>
        <dbReference type="SAM" id="Coils"/>
    </source>
</evidence>
<name>A0AAW1YG78_RUBAR</name>
<dbReference type="Proteomes" id="UP001457282">
    <property type="component" value="Unassembled WGS sequence"/>
</dbReference>
<comment type="caution">
    <text evidence="2">The sequence shown here is derived from an EMBL/GenBank/DDBJ whole genome shotgun (WGS) entry which is preliminary data.</text>
</comment>
<dbReference type="InterPro" id="IPR040348">
    <property type="entry name" value="POLAR-like"/>
</dbReference>
<evidence type="ECO:0000313" key="3">
    <source>
        <dbReference type="Proteomes" id="UP001457282"/>
    </source>
</evidence>
<accession>A0AAW1YG78</accession>
<organism evidence="2 3">
    <name type="scientific">Rubus argutus</name>
    <name type="common">Southern blackberry</name>
    <dbReference type="NCBI Taxonomy" id="59490"/>
    <lineage>
        <taxon>Eukaryota</taxon>
        <taxon>Viridiplantae</taxon>
        <taxon>Streptophyta</taxon>
        <taxon>Embryophyta</taxon>
        <taxon>Tracheophyta</taxon>
        <taxon>Spermatophyta</taxon>
        <taxon>Magnoliopsida</taxon>
        <taxon>eudicotyledons</taxon>
        <taxon>Gunneridae</taxon>
        <taxon>Pentapetalae</taxon>
        <taxon>rosids</taxon>
        <taxon>fabids</taxon>
        <taxon>Rosales</taxon>
        <taxon>Rosaceae</taxon>
        <taxon>Rosoideae</taxon>
        <taxon>Rosoideae incertae sedis</taxon>
        <taxon>Rubus</taxon>
    </lineage>
</organism>
<gene>
    <name evidence="2" type="ORF">M0R45_012637</name>
</gene>
<evidence type="ECO:0000313" key="2">
    <source>
        <dbReference type="EMBL" id="KAK9947205.1"/>
    </source>
</evidence>
<dbReference type="PANTHER" id="PTHR33476:SF22">
    <property type="entry name" value="PROTEIN POLAR LOCALIZATION DURING ASYMMETRIC DIVISION AND REDISTRIBUTION"/>
    <property type="match status" value="1"/>
</dbReference>
<protein>
    <submittedName>
        <fullName evidence="2">Uncharacterized protein</fullName>
    </submittedName>
</protein>
<proteinExistence type="predicted"/>